<dbReference type="AlphaFoldDB" id="A0A921AX50"/>
<dbReference type="InterPro" id="IPR001638">
    <property type="entry name" value="Solute-binding_3/MltF_N"/>
</dbReference>
<dbReference type="Pfam" id="PF09084">
    <property type="entry name" value="NMT1"/>
    <property type="match status" value="1"/>
</dbReference>
<feature type="signal peptide" evidence="2">
    <location>
        <begin position="1"/>
        <end position="22"/>
    </location>
</feature>
<proteinExistence type="inferred from homology"/>
<dbReference type="SUPFAM" id="SSF53850">
    <property type="entry name" value="Periplasmic binding protein-like II"/>
    <property type="match status" value="1"/>
</dbReference>
<dbReference type="RefSeq" id="WP_304122518.1">
    <property type="nucleotide sequence ID" value="NZ_DYZA01000150.1"/>
</dbReference>
<feature type="chain" id="PRO_5038082385" evidence="2">
    <location>
        <begin position="23"/>
        <end position="313"/>
    </location>
</feature>
<dbReference type="PANTHER" id="PTHR30024">
    <property type="entry name" value="ALIPHATIC SULFONATES-BINDING PROTEIN-RELATED"/>
    <property type="match status" value="1"/>
</dbReference>
<comment type="similarity">
    <text evidence="1">Belongs to the bacterial solute-binding protein SsuA/TauA family.</text>
</comment>
<accession>A0A921AX50</accession>
<feature type="domain" description="Solute-binding protein family 3/N-terminal" evidence="3">
    <location>
        <begin position="26"/>
        <end position="244"/>
    </location>
</feature>
<organism evidence="4 5">
    <name type="scientific">Mailhella massiliensis</name>
    <dbReference type="NCBI Taxonomy" id="1903261"/>
    <lineage>
        <taxon>Bacteria</taxon>
        <taxon>Pseudomonadati</taxon>
        <taxon>Thermodesulfobacteriota</taxon>
        <taxon>Desulfovibrionia</taxon>
        <taxon>Desulfovibrionales</taxon>
        <taxon>Desulfovibrionaceae</taxon>
        <taxon>Mailhella</taxon>
    </lineage>
</organism>
<dbReference type="SMART" id="SM00062">
    <property type="entry name" value="PBPb"/>
    <property type="match status" value="1"/>
</dbReference>
<keyword evidence="2" id="KW-0732">Signal</keyword>
<evidence type="ECO:0000313" key="4">
    <source>
        <dbReference type="EMBL" id="HJD97462.1"/>
    </source>
</evidence>
<sequence length="313" mass="33603">MKMPRTLMLALALSLFAAQASAEEGVLNISYVKSPFNLPMMAMKEHRILEKKLEPLGITVKWHDIDSGAQQATAMASGSLDVGGVLNTTSVQMANAEGNPVFIIAGASRPTDVFGLVGQENGAKNFRDLKGKTIAGPKGTVLHQLLVAGLAKEGMSINDVKFVQMGIPQSFAALMSGKVDAALIAAGALVKAEQAGKPIIATATGLVTPKLAMCAGKKFIDEKPELIKLVVAAQDEAYDWVMNNHKEAIALGAKEQGISEADAERLYAWSHYNKRLNEDDIKSLDEDMTFLIENGMARKRVDSRSFILDSAME</sequence>
<reference evidence="4" key="1">
    <citation type="journal article" date="2021" name="PeerJ">
        <title>Extensive microbial diversity within the chicken gut microbiome revealed by metagenomics and culture.</title>
        <authorList>
            <person name="Gilroy R."/>
            <person name="Ravi A."/>
            <person name="Getino M."/>
            <person name="Pursley I."/>
            <person name="Horton D.L."/>
            <person name="Alikhan N.F."/>
            <person name="Baker D."/>
            <person name="Gharbi K."/>
            <person name="Hall N."/>
            <person name="Watson M."/>
            <person name="Adriaenssens E.M."/>
            <person name="Foster-Nyarko E."/>
            <person name="Jarju S."/>
            <person name="Secka A."/>
            <person name="Antonio M."/>
            <person name="Oren A."/>
            <person name="Chaudhuri R.R."/>
            <person name="La Ragione R."/>
            <person name="Hildebrand F."/>
            <person name="Pallen M.J."/>
        </authorList>
    </citation>
    <scope>NUCLEOTIDE SEQUENCE</scope>
    <source>
        <strain evidence="4">ChiGjej2B2-19336</strain>
    </source>
</reference>
<dbReference type="EMBL" id="DYZA01000150">
    <property type="protein sequence ID" value="HJD97462.1"/>
    <property type="molecule type" value="Genomic_DNA"/>
</dbReference>
<protein>
    <submittedName>
        <fullName evidence="4">NrtA/SsuA/CpmA family ABC transporter substrate-binding protein</fullName>
    </submittedName>
</protein>
<dbReference type="Proteomes" id="UP000698963">
    <property type="component" value="Unassembled WGS sequence"/>
</dbReference>
<dbReference type="InterPro" id="IPR015168">
    <property type="entry name" value="SsuA/THI5"/>
</dbReference>
<evidence type="ECO:0000256" key="2">
    <source>
        <dbReference type="SAM" id="SignalP"/>
    </source>
</evidence>
<dbReference type="CDD" id="cd01008">
    <property type="entry name" value="PBP2_NrtA_SsuA_CpmA_like"/>
    <property type="match status" value="1"/>
</dbReference>
<evidence type="ECO:0000313" key="5">
    <source>
        <dbReference type="Proteomes" id="UP000698963"/>
    </source>
</evidence>
<dbReference type="Gene3D" id="3.40.190.10">
    <property type="entry name" value="Periplasmic binding protein-like II"/>
    <property type="match status" value="2"/>
</dbReference>
<comment type="caution">
    <text evidence="4">The sequence shown here is derived from an EMBL/GenBank/DDBJ whole genome shotgun (WGS) entry which is preliminary data.</text>
</comment>
<gene>
    <name evidence="4" type="ORF">K8W16_07435</name>
</gene>
<reference evidence="4" key="2">
    <citation type="submission" date="2021-09" db="EMBL/GenBank/DDBJ databases">
        <authorList>
            <person name="Gilroy R."/>
        </authorList>
    </citation>
    <scope>NUCLEOTIDE SEQUENCE</scope>
    <source>
        <strain evidence="4">ChiGjej2B2-19336</strain>
    </source>
</reference>
<name>A0A921AX50_9BACT</name>
<evidence type="ECO:0000259" key="3">
    <source>
        <dbReference type="SMART" id="SM00062"/>
    </source>
</evidence>
<evidence type="ECO:0000256" key="1">
    <source>
        <dbReference type="ARBA" id="ARBA00010742"/>
    </source>
</evidence>